<protein>
    <recommendedName>
        <fullName evidence="5">Terpene synthase metal-binding domain-containing protein</fullName>
    </recommendedName>
</protein>
<dbReference type="SUPFAM" id="SSF48576">
    <property type="entry name" value="Terpenoid synthases"/>
    <property type="match status" value="1"/>
</dbReference>
<keyword evidence="4" id="KW-0456">Lyase</keyword>
<evidence type="ECO:0000256" key="2">
    <source>
        <dbReference type="ARBA" id="ARBA00022723"/>
    </source>
</evidence>
<evidence type="ECO:0000256" key="4">
    <source>
        <dbReference type="ARBA" id="ARBA00023239"/>
    </source>
</evidence>
<dbReference type="InterPro" id="IPR005630">
    <property type="entry name" value="Terpene_synthase_metal-bd"/>
</dbReference>
<comment type="similarity">
    <text evidence="1">Belongs to the terpene synthase family.</text>
</comment>
<dbReference type="OrthoDB" id="1936865at2759"/>
<dbReference type="PANTHER" id="PTHR31225:SF9">
    <property type="entry name" value="TERPENE SYNTHASE 10"/>
    <property type="match status" value="1"/>
</dbReference>
<dbReference type="InterPro" id="IPR034741">
    <property type="entry name" value="Terpene_cyclase-like_1_C"/>
</dbReference>
<sequence>MNSLLLELAKLDFNYVQAIHQEDLKYTSWWWMNIGLGEKLSFARDRLMENFLWTIGMIFEPEFGYCRRMSTKVNVLLTTIDDVYDVYGTLDELELFTDAVERWDVNAIEQLPYYMKICFLALHNTINEIAYDTLKEQGLHIIPYFKKFWANSCKAHLLEAKWYYSGYTPTLQEYIDNAWISISIPVMLGHCYFLSRTPITTDALKALKECPDIIQLSAMIVRLADDLGTSSDEFKRGDVPKSIQCYMHETGVSEVRAREHIQYLISETWKKINKERVVDSPFSNTFVDMAINLARIAQCIYEYGDGHGIQNQETKDRISSLLVQPIPYMPNFP</sequence>
<dbReference type="GO" id="GO:0010333">
    <property type="term" value="F:terpene synthase activity"/>
    <property type="evidence" value="ECO:0007669"/>
    <property type="project" value="InterPro"/>
</dbReference>
<proteinExistence type="inferred from homology"/>
<dbReference type="InterPro" id="IPR050148">
    <property type="entry name" value="Terpene_synthase-like"/>
</dbReference>
<dbReference type="FunFam" id="1.10.600.10:FF:000007">
    <property type="entry name" value="Isoprene synthase, chloroplastic"/>
    <property type="match status" value="1"/>
</dbReference>
<evidence type="ECO:0000259" key="5">
    <source>
        <dbReference type="Pfam" id="PF03936"/>
    </source>
</evidence>
<dbReference type="AlphaFoldDB" id="A0A067KST6"/>
<dbReference type="CDD" id="cd00684">
    <property type="entry name" value="Terpene_cyclase_plant_C1"/>
    <property type="match status" value="1"/>
</dbReference>
<dbReference type="SFLD" id="SFLDG01604">
    <property type="entry name" value="Terpene_Cyclase_Like_1_C_Termi"/>
    <property type="match status" value="1"/>
</dbReference>
<name>A0A067KST6_JATCU</name>
<dbReference type="Proteomes" id="UP000027138">
    <property type="component" value="Unassembled WGS sequence"/>
</dbReference>
<gene>
    <name evidence="6" type="ORF">JCGZ_09494</name>
</gene>
<dbReference type="EMBL" id="KK914490">
    <property type="protein sequence ID" value="KDP35335.1"/>
    <property type="molecule type" value="Genomic_DNA"/>
</dbReference>
<reference evidence="6 7" key="1">
    <citation type="journal article" date="2014" name="PLoS ONE">
        <title>Global Analysis of Gene Expression Profiles in Physic Nut (Jatropha curcas L.) Seedlings Exposed to Salt Stress.</title>
        <authorList>
            <person name="Zhang L."/>
            <person name="Zhang C."/>
            <person name="Wu P."/>
            <person name="Chen Y."/>
            <person name="Li M."/>
            <person name="Jiang H."/>
            <person name="Wu G."/>
        </authorList>
    </citation>
    <scope>NUCLEOTIDE SEQUENCE [LARGE SCALE GENOMIC DNA]</scope>
    <source>
        <strain evidence="7">cv. GZQX0401</strain>
        <tissue evidence="6">Young leaves</tissue>
    </source>
</reference>
<dbReference type="Gene3D" id="1.10.600.10">
    <property type="entry name" value="Farnesyl Diphosphate Synthase"/>
    <property type="match status" value="1"/>
</dbReference>
<evidence type="ECO:0000313" key="7">
    <source>
        <dbReference type="Proteomes" id="UP000027138"/>
    </source>
</evidence>
<dbReference type="GO" id="GO:0016102">
    <property type="term" value="P:diterpenoid biosynthetic process"/>
    <property type="evidence" value="ECO:0007669"/>
    <property type="project" value="InterPro"/>
</dbReference>
<dbReference type="PANTHER" id="PTHR31225">
    <property type="entry name" value="OS04G0344100 PROTEIN-RELATED"/>
    <property type="match status" value="1"/>
</dbReference>
<keyword evidence="3" id="KW-0460">Magnesium</keyword>
<evidence type="ECO:0000256" key="1">
    <source>
        <dbReference type="ARBA" id="ARBA00006333"/>
    </source>
</evidence>
<dbReference type="Pfam" id="PF03936">
    <property type="entry name" value="Terpene_synth_C"/>
    <property type="match status" value="1"/>
</dbReference>
<keyword evidence="7" id="KW-1185">Reference proteome</keyword>
<accession>A0A067KST6</accession>
<dbReference type="SFLD" id="SFLDS00005">
    <property type="entry name" value="Isoprenoid_Synthase_Type_I"/>
    <property type="match status" value="1"/>
</dbReference>
<dbReference type="SFLD" id="SFLDG01019">
    <property type="entry name" value="Terpene_Cyclase_Like_1_C_Termi"/>
    <property type="match status" value="1"/>
</dbReference>
<dbReference type="InterPro" id="IPR044814">
    <property type="entry name" value="Terpene_cyclase_plant_C1"/>
</dbReference>
<dbReference type="STRING" id="180498.A0A067KST6"/>
<evidence type="ECO:0000313" key="6">
    <source>
        <dbReference type="EMBL" id="KDP35335.1"/>
    </source>
</evidence>
<evidence type="ECO:0000256" key="3">
    <source>
        <dbReference type="ARBA" id="ARBA00022842"/>
    </source>
</evidence>
<feature type="domain" description="Terpene synthase metal-binding" evidence="5">
    <location>
        <begin position="34"/>
        <end position="271"/>
    </location>
</feature>
<dbReference type="GO" id="GO:0000287">
    <property type="term" value="F:magnesium ion binding"/>
    <property type="evidence" value="ECO:0007669"/>
    <property type="project" value="InterPro"/>
</dbReference>
<keyword evidence="2" id="KW-0479">Metal-binding</keyword>
<dbReference type="GO" id="GO:0120251">
    <property type="term" value="P:hydrocarbon biosynthetic process"/>
    <property type="evidence" value="ECO:0007669"/>
    <property type="project" value="UniProtKB-ARBA"/>
</dbReference>
<dbReference type="InterPro" id="IPR008949">
    <property type="entry name" value="Isoprenoid_synthase_dom_sf"/>
</dbReference>
<organism evidence="6 7">
    <name type="scientific">Jatropha curcas</name>
    <name type="common">Barbados nut</name>
    <dbReference type="NCBI Taxonomy" id="180498"/>
    <lineage>
        <taxon>Eukaryota</taxon>
        <taxon>Viridiplantae</taxon>
        <taxon>Streptophyta</taxon>
        <taxon>Embryophyta</taxon>
        <taxon>Tracheophyta</taxon>
        <taxon>Spermatophyta</taxon>
        <taxon>Magnoliopsida</taxon>
        <taxon>eudicotyledons</taxon>
        <taxon>Gunneridae</taxon>
        <taxon>Pentapetalae</taxon>
        <taxon>rosids</taxon>
        <taxon>fabids</taxon>
        <taxon>Malpighiales</taxon>
        <taxon>Euphorbiaceae</taxon>
        <taxon>Crotonoideae</taxon>
        <taxon>Jatropheae</taxon>
        <taxon>Jatropha</taxon>
    </lineage>
</organism>